<comment type="caution">
    <text evidence="3">The sequence shown here is derived from an EMBL/GenBank/DDBJ whole genome shotgun (WGS) entry which is preliminary data.</text>
</comment>
<dbReference type="Gene3D" id="1.10.287.700">
    <property type="entry name" value="Helix hairpin bin"/>
    <property type="match status" value="1"/>
</dbReference>
<sequence>MTRNSLPRLPLALSLAALLGAPASADVPPFDAQGLYSTQALLGAEVHFEVTPDGPSGEVVDLLFGDDLRVHALVVDVGDGLERSGERLVVSNTHYRLVHAERDDEVVHTVIVEADAATLDDLPRYDQAWWETARERARDAWYEAGDGAESAWQRTRRGADRVGERSAETWERTQEGADRVGERAESAWERTQEGAERAGRRISEALEGWNRRD</sequence>
<evidence type="ECO:0008006" key="5">
    <source>
        <dbReference type="Google" id="ProtNLM"/>
    </source>
</evidence>
<gene>
    <name evidence="3" type="ORF">HOP51_08995</name>
</gene>
<evidence type="ECO:0000313" key="3">
    <source>
        <dbReference type="EMBL" id="MCE8020245.1"/>
    </source>
</evidence>
<accession>A0ABS9AEW1</accession>
<feature type="compositionally biased region" description="Basic and acidic residues" evidence="1">
    <location>
        <begin position="157"/>
        <end position="213"/>
    </location>
</feature>
<protein>
    <recommendedName>
        <fullName evidence="5">PRC-barrel domain-containing protein</fullName>
    </recommendedName>
</protein>
<feature type="chain" id="PRO_5046152489" description="PRC-barrel domain-containing protein" evidence="2">
    <location>
        <begin position="26"/>
        <end position="213"/>
    </location>
</feature>
<feature type="region of interest" description="Disordered" evidence="1">
    <location>
        <begin position="152"/>
        <end position="213"/>
    </location>
</feature>
<evidence type="ECO:0000256" key="1">
    <source>
        <dbReference type="SAM" id="MobiDB-lite"/>
    </source>
</evidence>
<keyword evidence="2" id="KW-0732">Signal</keyword>
<dbReference type="Gene3D" id="2.30.30.240">
    <property type="entry name" value="PRC-barrel domain"/>
    <property type="match status" value="1"/>
</dbReference>
<name>A0ABS9AEW1_9GAMM</name>
<dbReference type="RefSeq" id="WP_234273606.1">
    <property type="nucleotide sequence ID" value="NZ_JABFTT010000006.1"/>
</dbReference>
<organism evidence="3 4">
    <name type="scientific">Billgrantia zhangzhouensis</name>
    <dbReference type="NCBI Taxonomy" id="2733481"/>
    <lineage>
        <taxon>Bacteria</taxon>
        <taxon>Pseudomonadati</taxon>
        <taxon>Pseudomonadota</taxon>
        <taxon>Gammaproteobacteria</taxon>
        <taxon>Oceanospirillales</taxon>
        <taxon>Halomonadaceae</taxon>
        <taxon>Billgrantia</taxon>
    </lineage>
</organism>
<proteinExistence type="predicted"/>
<feature type="signal peptide" evidence="2">
    <location>
        <begin position="1"/>
        <end position="25"/>
    </location>
</feature>
<dbReference type="EMBL" id="JABFTT010000006">
    <property type="protein sequence ID" value="MCE8020245.1"/>
    <property type="molecule type" value="Genomic_DNA"/>
</dbReference>
<dbReference type="Proteomes" id="UP001320122">
    <property type="component" value="Unassembled WGS sequence"/>
</dbReference>
<reference evidence="3 4" key="1">
    <citation type="journal article" date="2021" name="Front. Microbiol.">
        <title>Aerobic Denitrification and Heterotrophic Sulfur Oxidation in the Genus Halomonas Revealed by Six Novel Species Characterizations and Genome-Based Analysis.</title>
        <authorList>
            <person name="Wang L."/>
            <person name="Shao Z."/>
        </authorList>
    </citation>
    <scope>NUCLEOTIDE SEQUENCE [LARGE SCALE GENOMIC DNA]</scope>
    <source>
        <strain evidence="3 4">MCCC 1A11036</strain>
    </source>
</reference>
<evidence type="ECO:0000313" key="4">
    <source>
        <dbReference type="Proteomes" id="UP001320122"/>
    </source>
</evidence>
<evidence type="ECO:0000256" key="2">
    <source>
        <dbReference type="SAM" id="SignalP"/>
    </source>
</evidence>
<keyword evidence="4" id="KW-1185">Reference proteome</keyword>